<gene>
    <name evidence="2" type="ORF">KUTeg_020563</name>
</gene>
<protein>
    <submittedName>
        <fullName evidence="2">Uncharacterized protein</fullName>
    </submittedName>
</protein>
<accession>A0ABQ9EB04</accession>
<comment type="caution">
    <text evidence="2">The sequence shown here is derived from an EMBL/GenBank/DDBJ whole genome shotgun (WGS) entry which is preliminary data.</text>
</comment>
<feature type="region of interest" description="Disordered" evidence="1">
    <location>
        <begin position="1"/>
        <end position="197"/>
    </location>
</feature>
<feature type="compositionally biased region" description="Polar residues" evidence="1">
    <location>
        <begin position="88"/>
        <end position="109"/>
    </location>
</feature>
<feature type="compositionally biased region" description="Acidic residues" evidence="1">
    <location>
        <begin position="1"/>
        <end position="52"/>
    </location>
</feature>
<proteinExistence type="predicted"/>
<keyword evidence="3" id="KW-1185">Reference proteome</keyword>
<reference evidence="2 3" key="1">
    <citation type="submission" date="2022-12" db="EMBL/GenBank/DDBJ databases">
        <title>Chromosome-level genome of Tegillarca granosa.</title>
        <authorList>
            <person name="Kim J."/>
        </authorList>
    </citation>
    <scope>NUCLEOTIDE SEQUENCE [LARGE SCALE GENOMIC DNA]</scope>
    <source>
        <strain evidence="2">Teg-2019</strain>
        <tissue evidence="2">Adductor muscle</tissue>
    </source>
</reference>
<sequence>MVNDDDDDEHDDSVVVLEDDDDDEEDGMEEDEVYEVDDDDDDEEYDELDETDPLVQTVYSVDNDEVLDSDEEDDDDVQAIEPDMVETNAKQQTQANNAIHLNGEDTGQGTAPPGGQNHINASRNKSTSDTGTIIIDPATKSTEPDEAQTGDKEKTIKETITIDAENQDELKNDNSNQTSESTAADVLDPGEGIKGSE</sequence>
<name>A0ABQ9EB04_TEGGR</name>
<dbReference type="Proteomes" id="UP001217089">
    <property type="component" value="Unassembled WGS sequence"/>
</dbReference>
<feature type="compositionally biased region" description="Acidic residues" evidence="1">
    <location>
        <begin position="62"/>
        <end position="78"/>
    </location>
</feature>
<feature type="compositionally biased region" description="Polar residues" evidence="1">
    <location>
        <begin position="173"/>
        <end position="182"/>
    </location>
</feature>
<evidence type="ECO:0000313" key="3">
    <source>
        <dbReference type="Proteomes" id="UP001217089"/>
    </source>
</evidence>
<organism evidence="2 3">
    <name type="scientific">Tegillarca granosa</name>
    <name type="common">Malaysian cockle</name>
    <name type="synonym">Anadara granosa</name>
    <dbReference type="NCBI Taxonomy" id="220873"/>
    <lineage>
        <taxon>Eukaryota</taxon>
        <taxon>Metazoa</taxon>
        <taxon>Spiralia</taxon>
        <taxon>Lophotrochozoa</taxon>
        <taxon>Mollusca</taxon>
        <taxon>Bivalvia</taxon>
        <taxon>Autobranchia</taxon>
        <taxon>Pteriomorphia</taxon>
        <taxon>Arcoida</taxon>
        <taxon>Arcoidea</taxon>
        <taxon>Arcidae</taxon>
        <taxon>Tegillarca</taxon>
    </lineage>
</organism>
<dbReference type="EMBL" id="JARBDR010000918">
    <property type="protein sequence ID" value="KAJ8301576.1"/>
    <property type="molecule type" value="Genomic_DNA"/>
</dbReference>
<evidence type="ECO:0000313" key="2">
    <source>
        <dbReference type="EMBL" id="KAJ8301576.1"/>
    </source>
</evidence>
<evidence type="ECO:0000256" key="1">
    <source>
        <dbReference type="SAM" id="MobiDB-lite"/>
    </source>
</evidence>
<feature type="compositionally biased region" description="Polar residues" evidence="1">
    <location>
        <begin position="117"/>
        <end position="131"/>
    </location>
</feature>